<reference evidence="6 7" key="1">
    <citation type="submission" date="2020-08" db="EMBL/GenBank/DDBJ databases">
        <title>Genomic Encyclopedia of Type Strains, Phase IV (KMG-IV): sequencing the most valuable type-strain genomes for metagenomic binning, comparative biology and taxonomic classification.</title>
        <authorList>
            <person name="Goeker M."/>
        </authorList>
    </citation>
    <scope>NUCLEOTIDE SEQUENCE [LARGE SCALE GENOMIC DNA]</scope>
    <source>
        <strain evidence="6 7">DSM 23958</strain>
    </source>
</reference>
<comment type="caution">
    <text evidence="6">The sequence shown here is derived from an EMBL/GenBank/DDBJ whole genome shotgun (WGS) entry which is preliminary data.</text>
</comment>
<dbReference type="PANTHER" id="PTHR30537:SF5">
    <property type="entry name" value="HTH-TYPE TRANSCRIPTIONAL ACTIVATOR TTDR-RELATED"/>
    <property type="match status" value="1"/>
</dbReference>
<accession>A0A840S3Z6</accession>
<dbReference type="Gene3D" id="3.40.190.290">
    <property type="match status" value="1"/>
</dbReference>
<dbReference type="InterPro" id="IPR005119">
    <property type="entry name" value="LysR_subst-bd"/>
</dbReference>
<evidence type="ECO:0000256" key="3">
    <source>
        <dbReference type="ARBA" id="ARBA00023125"/>
    </source>
</evidence>
<sequence>MNSPIKEGVLSTRELQRRRNRQDLDANALELFARVVAAGSFAQAARQLGLTRAAISRRVAAIEAQSGQALFARTTRSLGLTEAGRQLARRAQAVHEAAGAARAVLRNQRDELAGRLRITSVTSFGMNVLVPLLAEFRRAHPAIELDLLFTDRRMDLLREGIDVAFRITRRPPQDWVAQAVLHFRIGAYAAQGPARGEPDELQGLPLLLVGGSPEPLPLRWQQRDGERQQTLEIRPQIAADQMEPLLALARAGAGVVLAPDYAVAADLATGRLVDLLPDWHLPIAEGDAVQALTLPEAVAGPNARALVRFVAQRLQPPTFGGSRAAASLATVGT</sequence>
<proteinExistence type="inferred from homology"/>
<dbReference type="Gene3D" id="1.10.10.10">
    <property type="entry name" value="Winged helix-like DNA-binding domain superfamily/Winged helix DNA-binding domain"/>
    <property type="match status" value="1"/>
</dbReference>
<evidence type="ECO:0000313" key="7">
    <source>
        <dbReference type="Proteomes" id="UP000554837"/>
    </source>
</evidence>
<evidence type="ECO:0000256" key="1">
    <source>
        <dbReference type="ARBA" id="ARBA00009437"/>
    </source>
</evidence>
<dbReference type="AlphaFoldDB" id="A0A840S3Z6"/>
<dbReference type="SUPFAM" id="SSF53850">
    <property type="entry name" value="Periplasmic binding protein-like II"/>
    <property type="match status" value="1"/>
</dbReference>
<dbReference type="InterPro" id="IPR000847">
    <property type="entry name" value="LysR_HTH_N"/>
</dbReference>
<dbReference type="GO" id="GO:0043565">
    <property type="term" value="F:sequence-specific DNA binding"/>
    <property type="evidence" value="ECO:0007669"/>
    <property type="project" value="TreeGrafter"/>
</dbReference>
<organism evidence="6 7">
    <name type="scientific">Inhella inkyongensis</name>
    <dbReference type="NCBI Taxonomy" id="392593"/>
    <lineage>
        <taxon>Bacteria</taxon>
        <taxon>Pseudomonadati</taxon>
        <taxon>Pseudomonadota</taxon>
        <taxon>Betaproteobacteria</taxon>
        <taxon>Burkholderiales</taxon>
        <taxon>Sphaerotilaceae</taxon>
        <taxon>Inhella</taxon>
    </lineage>
</organism>
<dbReference type="PROSITE" id="PS50931">
    <property type="entry name" value="HTH_LYSR"/>
    <property type="match status" value="1"/>
</dbReference>
<protein>
    <submittedName>
        <fullName evidence="6">DNA-binding transcriptional LysR family regulator</fullName>
    </submittedName>
</protein>
<dbReference type="CDD" id="cd08422">
    <property type="entry name" value="PBP2_CrgA_like"/>
    <property type="match status" value="1"/>
</dbReference>
<evidence type="ECO:0000313" key="6">
    <source>
        <dbReference type="EMBL" id="MBB5203544.1"/>
    </source>
</evidence>
<evidence type="ECO:0000256" key="4">
    <source>
        <dbReference type="ARBA" id="ARBA00023163"/>
    </source>
</evidence>
<dbReference type="RefSeq" id="WP_175423671.1">
    <property type="nucleotide sequence ID" value="NZ_CP040709.1"/>
</dbReference>
<dbReference type="PANTHER" id="PTHR30537">
    <property type="entry name" value="HTH-TYPE TRANSCRIPTIONAL REGULATOR"/>
    <property type="match status" value="1"/>
</dbReference>
<dbReference type="GO" id="GO:0006351">
    <property type="term" value="P:DNA-templated transcription"/>
    <property type="evidence" value="ECO:0007669"/>
    <property type="project" value="TreeGrafter"/>
</dbReference>
<keyword evidence="4" id="KW-0804">Transcription</keyword>
<keyword evidence="3 6" id="KW-0238">DNA-binding</keyword>
<dbReference type="Pfam" id="PF00126">
    <property type="entry name" value="HTH_1"/>
    <property type="match status" value="1"/>
</dbReference>
<dbReference type="Pfam" id="PF03466">
    <property type="entry name" value="LysR_substrate"/>
    <property type="match status" value="1"/>
</dbReference>
<dbReference type="Proteomes" id="UP000554837">
    <property type="component" value="Unassembled WGS sequence"/>
</dbReference>
<evidence type="ECO:0000259" key="5">
    <source>
        <dbReference type="PROSITE" id="PS50931"/>
    </source>
</evidence>
<dbReference type="SUPFAM" id="SSF46785">
    <property type="entry name" value="Winged helix' DNA-binding domain"/>
    <property type="match status" value="1"/>
</dbReference>
<feature type="domain" description="HTH lysR-type" evidence="5">
    <location>
        <begin position="24"/>
        <end position="81"/>
    </location>
</feature>
<comment type="similarity">
    <text evidence="1">Belongs to the LysR transcriptional regulatory family.</text>
</comment>
<dbReference type="InterPro" id="IPR036388">
    <property type="entry name" value="WH-like_DNA-bd_sf"/>
</dbReference>
<dbReference type="InterPro" id="IPR036390">
    <property type="entry name" value="WH_DNA-bd_sf"/>
</dbReference>
<dbReference type="EMBL" id="JACHHO010000001">
    <property type="protein sequence ID" value="MBB5203544.1"/>
    <property type="molecule type" value="Genomic_DNA"/>
</dbReference>
<gene>
    <name evidence="6" type="ORF">HNQ51_000837</name>
</gene>
<evidence type="ECO:0000256" key="2">
    <source>
        <dbReference type="ARBA" id="ARBA00023015"/>
    </source>
</evidence>
<name>A0A840S3Z6_9BURK</name>
<keyword evidence="2" id="KW-0805">Transcription regulation</keyword>
<keyword evidence="7" id="KW-1185">Reference proteome</keyword>
<dbReference type="InterPro" id="IPR058163">
    <property type="entry name" value="LysR-type_TF_proteobact-type"/>
</dbReference>
<dbReference type="FunFam" id="1.10.10.10:FF:000001">
    <property type="entry name" value="LysR family transcriptional regulator"/>
    <property type="match status" value="1"/>
</dbReference>
<dbReference type="GO" id="GO:0003700">
    <property type="term" value="F:DNA-binding transcription factor activity"/>
    <property type="evidence" value="ECO:0007669"/>
    <property type="project" value="InterPro"/>
</dbReference>